<proteinExistence type="predicted"/>
<dbReference type="EMBL" id="FUYE01000010">
    <property type="protein sequence ID" value="SKB00256.1"/>
    <property type="molecule type" value="Genomic_DNA"/>
</dbReference>
<evidence type="ECO:0000313" key="5">
    <source>
        <dbReference type="Proteomes" id="UP000190774"/>
    </source>
</evidence>
<feature type="signal peptide" evidence="2">
    <location>
        <begin position="1"/>
        <end position="22"/>
    </location>
</feature>
<dbReference type="SUPFAM" id="SSF52317">
    <property type="entry name" value="Class I glutamine amidotransferase-like"/>
    <property type="match status" value="1"/>
</dbReference>
<feature type="domain" description="ThuA-like" evidence="3">
    <location>
        <begin position="30"/>
        <end position="271"/>
    </location>
</feature>
<dbReference type="Proteomes" id="UP000190774">
    <property type="component" value="Unassembled WGS sequence"/>
</dbReference>
<dbReference type="AlphaFoldDB" id="A0A1T4YEP4"/>
<dbReference type="OrthoDB" id="7171409at2"/>
<evidence type="ECO:0000313" key="4">
    <source>
        <dbReference type="EMBL" id="SKB00256.1"/>
    </source>
</evidence>
<evidence type="ECO:0000259" key="3">
    <source>
        <dbReference type="Pfam" id="PF06283"/>
    </source>
</evidence>
<dbReference type="InterPro" id="IPR029010">
    <property type="entry name" value="ThuA-like"/>
</dbReference>
<dbReference type="RefSeq" id="WP_078814300.1">
    <property type="nucleotide sequence ID" value="NZ_FUYE01000010.1"/>
</dbReference>
<protein>
    <submittedName>
        <fullName evidence="4">Trehalose utilisation</fullName>
    </submittedName>
</protein>
<feature type="region of interest" description="Disordered" evidence="1">
    <location>
        <begin position="203"/>
        <end position="224"/>
    </location>
</feature>
<name>A0A1T4YEP4_9BACT</name>
<dbReference type="InterPro" id="IPR029062">
    <property type="entry name" value="Class_I_gatase-like"/>
</dbReference>
<keyword evidence="5" id="KW-1185">Reference proteome</keyword>
<keyword evidence="2" id="KW-0732">Signal</keyword>
<feature type="chain" id="PRO_5012097579" evidence="2">
    <location>
        <begin position="23"/>
        <end position="287"/>
    </location>
</feature>
<organism evidence="4 5">
    <name type="scientific">Prosthecobacter debontii</name>
    <dbReference type="NCBI Taxonomy" id="48467"/>
    <lineage>
        <taxon>Bacteria</taxon>
        <taxon>Pseudomonadati</taxon>
        <taxon>Verrucomicrobiota</taxon>
        <taxon>Verrucomicrobiia</taxon>
        <taxon>Verrucomicrobiales</taxon>
        <taxon>Verrucomicrobiaceae</taxon>
        <taxon>Prosthecobacter</taxon>
    </lineage>
</organism>
<dbReference type="PANTHER" id="PTHR40469">
    <property type="entry name" value="SECRETED GLYCOSYL HYDROLASE"/>
    <property type="match status" value="1"/>
</dbReference>
<dbReference type="PANTHER" id="PTHR40469:SF2">
    <property type="entry name" value="GALACTOSE-BINDING DOMAIN-LIKE SUPERFAMILY PROTEIN"/>
    <property type="match status" value="1"/>
</dbReference>
<reference evidence="5" key="1">
    <citation type="submission" date="2017-02" db="EMBL/GenBank/DDBJ databases">
        <authorList>
            <person name="Varghese N."/>
            <person name="Submissions S."/>
        </authorList>
    </citation>
    <scope>NUCLEOTIDE SEQUENCE [LARGE SCALE GENOMIC DNA]</scope>
    <source>
        <strain evidence="5">ATCC 700200</strain>
    </source>
</reference>
<sequence length="287" mass="31274">MKKLLAPILTVALAAGLYLAQAAEAPKPLRVLIVAGGCCHDYEHQQTILKEGIESRLNAIVDVAFNPDKTTKATFEIYQTKDWAKDFDVVIHDECSADVTDPAYVTNILDAHKGGVPAINLHCAMHSYRWGNFKEPVAAGADNSHWYEFIGLQSTGHGPQSPIDISFTDSTHPITKGLDNWTTINEELYNNVQVLTAKPLASGKQMQMPRVKKGQQPDPSAKATEANAVVAWTNEYGPNKTRVFSTTIGHNNDTVADARYLSLVTRAILWTTGKLAEDGTPAAGYAK</sequence>
<dbReference type="Pfam" id="PF06283">
    <property type="entry name" value="ThuA"/>
    <property type="match status" value="1"/>
</dbReference>
<accession>A0A1T4YEP4</accession>
<gene>
    <name evidence="4" type="ORF">SAMN02745166_03105</name>
</gene>
<dbReference type="STRING" id="48467.SAMN02745166_03105"/>
<evidence type="ECO:0000256" key="2">
    <source>
        <dbReference type="SAM" id="SignalP"/>
    </source>
</evidence>
<evidence type="ECO:0000256" key="1">
    <source>
        <dbReference type="SAM" id="MobiDB-lite"/>
    </source>
</evidence>
<dbReference type="Gene3D" id="3.40.50.880">
    <property type="match status" value="1"/>
</dbReference>